<evidence type="ECO:0000313" key="1">
    <source>
        <dbReference type="EMBL" id="JAD36027.1"/>
    </source>
</evidence>
<proteinExistence type="predicted"/>
<dbReference type="AlphaFoldDB" id="A0A0A8ZMG7"/>
<name>A0A0A8ZMG7_ARUDO</name>
<organism evidence="1">
    <name type="scientific">Arundo donax</name>
    <name type="common">Giant reed</name>
    <name type="synonym">Donax arundinaceus</name>
    <dbReference type="NCBI Taxonomy" id="35708"/>
    <lineage>
        <taxon>Eukaryota</taxon>
        <taxon>Viridiplantae</taxon>
        <taxon>Streptophyta</taxon>
        <taxon>Embryophyta</taxon>
        <taxon>Tracheophyta</taxon>
        <taxon>Spermatophyta</taxon>
        <taxon>Magnoliopsida</taxon>
        <taxon>Liliopsida</taxon>
        <taxon>Poales</taxon>
        <taxon>Poaceae</taxon>
        <taxon>PACMAD clade</taxon>
        <taxon>Arundinoideae</taxon>
        <taxon>Arundineae</taxon>
        <taxon>Arundo</taxon>
    </lineage>
</organism>
<reference evidence="1" key="1">
    <citation type="submission" date="2014-09" db="EMBL/GenBank/DDBJ databases">
        <authorList>
            <person name="Magalhaes I.L.F."/>
            <person name="Oliveira U."/>
            <person name="Santos F.R."/>
            <person name="Vidigal T.H.D.A."/>
            <person name="Brescovit A.D."/>
            <person name="Santos A.J."/>
        </authorList>
    </citation>
    <scope>NUCLEOTIDE SEQUENCE</scope>
    <source>
        <tissue evidence="1">Shoot tissue taken approximately 20 cm above the soil surface</tissue>
    </source>
</reference>
<protein>
    <submittedName>
        <fullName evidence="1">Uncharacterized protein</fullName>
    </submittedName>
</protein>
<accession>A0A0A8ZMG7</accession>
<reference evidence="1" key="2">
    <citation type="journal article" date="2015" name="Data Brief">
        <title>Shoot transcriptome of the giant reed, Arundo donax.</title>
        <authorList>
            <person name="Barrero R.A."/>
            <person name="Guerrero F.D."/>
            <person name="Moolhuijzen P."/>
            <person name="Goolsby J.A."/>
            <person name="Tidwell J."/>
            <person name="Bellgard S.E."/>
            <person name="Bellgard M.I."/>
        </authorList>
    </citation>
    <scope>NUCLEOTIDE SEQUENCE</scope>
    <source>
        <tissue evidence="1">Shoot tissue taken approximately 20 cm above the soil surface</tissue>
    </source>
</reference>
<dbReference type="EMBL" id="GBRH01261868">
    <property type="protein sequence ID" value="JAD36027.1"/>
    <property type="molecule type" value="Transcribed_RNA"/>
</dbReference>
<sequence>MLLIFSNLSLQKKLNLWGLKSALGHSVKEDILTQVKKTSEPLPHSYTALLPVRTTNNLGWALNLCFGVGQTMRFF</sequence>